<feature type="domain" description="Glucose-methanol-choline oxidoreductase N-terminal" evidence="6">
    <location>
        <begin position="317"/>
        <end position="331"/>
    </location>
</feature>
<evidence type="ECO:0000256" key="1">
    <source>
        <dbReference type="ARBA" id="ARBA00010790"/>
    </source>
</evidence>
<comment type="similarity">
    <text evidence="1">Belongs to the GMC oxidoreductase family.</text>
</comment>
<dbReference type="SUPFAM" id="SSF54373">
    <property type="entry name" value="FAD-linked reductases, C-terminal domain"/>
    <property type="match status" value="1"/>
</dbReference>
<feature type="region of interest" description="Disordered" evidence="4">
    <location>
        <begin position="636"/>
        <end position="673"/>
    </location>
</feature>
<gene>
    <name evidence="7" type="ORF">QBC38DRAFT_418341</name>
</gene>
<keyword evidence="5" id="KW-0732">Signal</keyword>
<organism evidence="7 8">
    <name type="scientific">Podospora fimiseda</name>
    <dbReference type="NCBI Taxonomy" id="252190"/>
    <lineage>
        <taxon>Eukaryota</taxon>
        <taxon>Fungi</taxon>
        <taxon>Dikarya</taxon>
        <taxon>Ascomycota</taxon>
        <taxon>Pezizomycotina</taxon>
        <taxon>Sordariomycetes</taxon>
        <taxon>Sordariomycetidae</taxon>
        <taxon>Sordariales</taxon>
        <taxon>Podosporaceae</taxon>
        <taxon>Podospora</taxon>
    </lineage>
</organism>
<sequence>MDFAAFFRALLLCALLPVATHCLHIPPQDIIKLLPSYDYIIVGGGVAGLVIANRLSNRPDVTVLVLEAGGLDSSPDIITVPGLIGHGFIPSYNWNFSTAPQEFLDNNTRYYDQGHVVGGGSILNGLIMTRGAKADYNAWEALGNPNWNWHHMIHYFKKSERFSPPDLCSDQADTLHIHPQKAYHGTKGHLKVGYSNFFYNQSANFLQGLSELGIPILDDPNIGISAGASIAPASMNTKKQSREDSRRAYLDHVLNRPNLHLASEQTVTRILMGPAVTSPNFNNSNPLKMAYGVEFATSASSPRTKITCNKEVILSAGAIVSPALLQVSGIGPAAILKDLNVSIQIDLPGVGANFQDHPMVHAFYNYTAPGLFSTKNLTGATLQQVEQEYFTNRTGPWTHPLISTIAFPHLSHLLSSSSFPNLLSSNLSFSLPPHLAPYPTLQKGYLAQLKLLQSLLANPTVGAVEVMADSIGTLTVSVQHPLSRGFVRALSPDLLLNNSLNQTIHIDPRYCSHPLDCDLLLHGLKLNSRLISTSPMQNLQPRPPFPWNMTDDETILSEAIRSQIVTEFHPSGTTSMLPLEYGGVVNPRLMVYGTTNLRVVDAGVIPLLPSAHLQAAVYAIAERAADIIKKDERLKNGEEEQEGPSHHPVPGGEGNGIPIGPGVVTGPQRNNHH</sequence>
<dbReference type="Pfam" id="PF05199">
    <property type="entry name" value="GMC_oxred_C"/>
    <property type="match status" value="1"/>
</dbReference>
<evidence type="ECO:0000313" key="7">
    <source>
        <dbReference type="EMBL" id="KAK4226759.1"/>
    </source>
</evidence>
<name>A0AAN7H3I5_9PEZI</name>
<feature type="signal peptide" evidence="5">
    <location>
        <begin position="1"/>
        <end position="22"/>
    </location>
</feature>
<evidence type="ECO:0000256" key="4">
    <source>
        <dbReference type="SAM" id="MobiDB-lite"/>
    </source>
</evidence>
<reference evidence="7" key="1">
    <citation type="journal article" date="2023" name="Mol. Phylogenet. Evol.">
        <title>Genome-scale phylogeny and comparative genomics of the fungal order Sordariales.</title>
        <authorList>
            <person name="Hensen N."/>
            <person name="Bonometti L."/>
            <person name="Westerberg I."/>
            <person name="Brannstrom I.O."/>
            <person name="Guillou S."/>
            <person name="Cros-Aarteil S."/>
            <person name="Calhoun S."/>
            <person name="Haridas S."/>
            <person name="Kuo A."/>
            <person name="Mondo S."/>
            <person name="Pangilinan J."/>
            <person name="Riley R."/>
            <person name="LaButti K."/>
            <person name="Andreopoulos B."/>
            <person name="Lipzen A."/>
            <person name="Chen C."/>
            <person name="Yan M."/>
            <person name="Daum C."/>
            <person name="Ng V."/>
            <person name="Clum A."/>
            <person name="Steindorff A."/>
            <person name="Ohm R.A."/>
            <person name="Martin F."/>
            <person name="Silar P."/>
            <person name="Natvig D.O."/>
            <person name="Lalanne C."/>
            <person name="Gautier V."/>
            <person name="Ament-Velasquez S.L."/>
            <person name="Kruys A."/>
            <person name="Hutchinson M.I."/>
            <person name="Powell A.J."/>
            <person name="Barry K."/>
            <person name="Miller A.N."/>
            <person name="Grigoriev I.V."/>
            <person name="Debuchy R."/>
            <person name="Gladieux P."/>
            <person name="Hiltunen Thoren M."/>
            <person name="Johannesson H."/>
        </authorList>
    </citation>
    <scope>NUCLEOTIDE SEQUENCE</scope>
    <source>
        <strain evidence="7">CBS 990.96</strain>
    </source>
</reference>
<dbReference type="Pfam" id="PF00732">
    <property type="entry name" value="GMC_oxred_N"/>
    <property type="match status" value="1"/>
</dbReference>
<dbReference type="PANTHER" id="PTHR11552:SF115">
    <property type="entry name" value="DEHYDROGENASE XPTC-RELATED"/>
    <property type="match status" value="1"/>
</dbReference>
<dbReference type="GO" id="GO:0050660">
    <property type="term" value="F:flavin adenine dinucleotide binding"/>
    <property type="evidence" value="ECO:0007669"/>
    <property type="project" value="InterPro"/>
</dbReference>
<keyword evidence="3" id="KW-0285">Flavoprotein</keyword>
<comment type="caution">
    <text evidence="7">The sequence shown here is derived from an EMBL/GenBank/DDBJ whole genome shotgun (WGS) entry which is preliminary data.</text>
</comment>
<evidence type="ECO:0000256" key="5">
    <source>
        <dbReference type="SAM" id="SignalP"/>
    </source>
</evidence>
<accession>A0AAN7H3I5</accession>
<protein>
    <submittedName>
        <fullName evidence="7">GMC oxidoreductase</fullName>
    </submittedName>
</protein>
<dbReference type="PIRSF" id="PIRSF000137">
    <property type="entry name" value="Alcohol_oxidase"/>
    <property type="match status" value="1"/>
</dbReference>
<dbReference type="PANTHER" id="PTHR11552">
    <property type="entry name" value="GLUCOSE-METHANOL-CHOLINE GMC OXIDOREDUCTASE"/>
    <property type="match status" value="1"/>
</dbReference>
<evidence type="ECO:0000256" key="3">
    <source>
        <dbReference type="PIRSR" id="PIRSR000137-2"/>
    </source>
</evidence>
<dbReference type="InterPro" id="IPR007867">
    <property type="entry name" value="GMC_OxRtase_C"/>
</dbReference>
<dbReference type="Gene3D" id="3.50.50.60">
    <property type="entry name" value="FAD/NAD(P)-binding domain"/>
    <property type="match status" value="1"/>
</dbReference>
<dbReference type="InterPro" id="IPR036188">
    <property type="entry name" value="FAD/NAD-bd_sf"/>
</dbReference>
<keyword evidence="8" id="KW-1185">Reference proteome</keyword>
<dbReference type="InterPro" id="IPR000172">
    <property type="entry name" value="GMC_OxRdtase_N"/>
</dbReference>
<dbReference type="SUPFAM" id="SSF51905">
    <property type="entry name" value="FAD/NAD(P)-binding domain"/>
    <property type="match status" value="1"/>
</dbReference>
<proteinExistence type="inferred from homology"/>
<feature type="chain" id="PRO_5042905530" evidence="5">
    <location>
        <begin position="23"/>
        <end position="673"/>
    </location>
</feature>
<dbReference type="GO" id="GO:0044550">
    <property type="term" value="P:secondary metabolite biosynthetic process"/>
    <property type="evidence" value="ECO:0007669"/>
    <property type="project" value="TreeGrafter"/>
</dbReference>
<feature type="binding site" evidence="3">
    <location>
        <position position="116"/>
    </location>
    <ligand>
        <name>FAD</name>
        <dbReference type="ChEBI" id="CHEBI:57692"/>
    </ligand>
</feature>
<dbReference type="EMBL" id="MU865342">
    <property type="protein sequence ID" value="KAK4226759.1"/>
    <property type="molecule type" value="Genomic_DNA"/>
</dbReference>
<keyword evidence="3" id="KW-0274">FAD</keyword>
<dbReference type="Gene3D" id="3.30.560.10">
    <property type="entry name" value="Glucose Oxidase, domain 3"/>
    <property type="match status" value="1"/>
</dbReference>
<feature type="binding site" evidence="3">
    <location>
        <position position="267"/>
    </location>
    <ligand>
        <name>FAD</name>
        <dbReference type="ChEBI" id="CHEBI:57692"/>
    </ligand>
</feature>
<evidence type="ECO:0000256" key="2">
    <source>
        <dbReference type="PIRSR" id="PIRSR000137-1"/>
    </source>
</evidence>
<dbReference type="PROSITE" id="PS00624">
    <property type="entry name" value="GMC_OXRED_2"/>
    <property type="match status" value="1"/>
</dbReference>
<dbReference type="Proteomes" id="UP001301958">
    <property type="component" value="Unassembled WGS sequence"/>
</dbReference>
<dbReference type="InterPro" id="IPR012132">
    <property type="entry name" value="GMC_OxRdtase"/>
</dbReference>
<evidence type="ECO:0000259" key="6">
    <source>
        <dbReference type="PROSITE" id="PS00624"/>
    </source>
</evidence>
<feature type="active site" description="Proton acceptor" evidence="2">
    <location>
        <position position="612"/>
    </location>
</feature>
<feature type="active site" description="Proton donor" evidence="2">
    <location>
        <position position="569"/>
    </location>
</feature>
<dbReference type="GO" id="GO:0016614">
    <property type="term" value="F:oxidoreductase activity, acting on CH-OH group of donors"/>
    <property type="evidence" value="ECO:0007669"/>
    <property type="project" value="InterPro"/>
</dbReference>
<dbReference type="AlphaFoldDB" id="A0AAN7H3I5"/>
<reference evidence="7" key="2">
    <citation type="submission" date="2023-05" db="EMBL/GenBank/DDBJ databases">
        <authorList>
            <consortium name="Lawrence Berkeley National Laboratory"/>
            <person name="Steindorff A."/>
            <person name="Hensen N."/>
            <person name="Bonometti L."/>
            <person name="Westerberg I."/>
            <person name="Brannstrom I.O."/>
            <person name="Guillou S."/>
            <person name="Cros-Aarteil S."/>
            <person name="Calhoun S."/>
            <person name="Haridas S."/>
            <person name="Kuo A."/>
            <person name="Mondo S."/>
            <person name="Pangilinan J."/>
            <person name="Riley R."/>
            <person name="Labutti K."/>
            <person name="Andreopoulos B."/>
            <person name="Lipzen A."/>
            <person name="Chen C."/>
            <person name="Yanf M."/>
            <person name="Daum C."/>
            <person name="Ng V."/>
            <person name="Clum A."/>
            <person name="Ohm R."/>
            <person name="Martin F."/>
            <person name="Silar P."/>
            <person name="Natvig D."/>
            <person name="Lalanne C."/>
            <person name="Gautier V."/>
            <person name="Ament-Velasquez S.L."/>
            <person name="Kruys A."/>
            <person name="Hutchinson M.I."/>
            <person name="Powell A.J."/>
            <person name="Barry K."/>
            <person name="Miller A.N."/>
            <person name="Grigoriev I.V."/>
            <person name="Debuchy R."/>
            <person name="Gladieux P."/>
            <person name="Thoren M.H."/>
            <person name="Johannesson H."/>
        </authorList>
    </citation>
    <scope>NUCLEOTIDE SEQUENCE</scope>
    <source>
        <strain evidence="7">CBS 990.96</strain>
    </source>
</reference>
<comment type="cofactor">
    <cofactor evidence="3">
        <name>FAD</name>
        <dbReference type="ChEBI" id="CHEBI:57692"/>
    </cofactor>
</comment>
<evidence type="ECO:0000313" key="8">
    <source>
        <dbReference type="Proteomes" id="UP001301958"/>
    </source>
</evidence>